<dbReference type="InterPro" id="IPR046960">
    <property type="entry name" value="PPR_At4g14850-like_plant"/>
</dbReference>
<protein>
    <recommendedName>
        <fullName evidence="5">Pentatricopeptide repeat-containing protein</fullName>
    </recommendedName>
</protein>
<evidence type="ECO:0000313" key="3">
    <source>
        <dbReference type="EMBL" id="GAA0187384.1"/>
    </source>
</evidence>
<dbReference type="InterPro" id="IPR011990">
    <property type="entry name" value="TPR-like_helical_dom_sf"/>
</dbReference>
<dbReference type="PANTHER" id="PTHR47926">
    <property type="entry name" value="PENTATRICOPEPTIDE REPEAT-CONTAINING PROTEIN"/>
    <property type="match status" value="1"/>
</dbReference>
<dbReference type="InterPro" id="IPR002885">
    <property type="entry name" value="PPR_rpt"/>
</dbReference>
<evidence type="ECO:0008006" key="5">
    <source>
        <dbReference type="Google" id="ProtNLM"/>
    </source>
</evidence>
<proteinExistence type="predicted"/>
<dbReference type="Pfam" id="PF12854">
    <property type="entry name" value="PPR_1"/>
    <property type="match status" value="1"/>
</dbReference>
<feature type="repeat" description="PPR" evidence="2">
    <location>
        <begin position="302"/>
        <end position="336"/>
    </location>
</feature>
<dbReference type="GO" id="GO:0009451">
    <property type="term" value="P:RNA modification"/>
    <property type="evidence" value="ECO:0007669"/>
    <property type="project" value="InterPro"/>
</dbReference>
<evidence type="ECO:0000313" key="4">
    <source>
        <dbReference type="Proteomes" id="UP001454036"/>
    </source>
</evidence>
<accession>A0AAV3S3C5</accession>
<feature type="repeat" description="PPR" evidence="2">
    <location>
        <begin position="372"/>
        <end position="402"/>
    </location>
</feature>
<dbReference type="NCBIfam" id="TIGR00756">
    <property type="entry name" value="PPR"/>
    <property type="match status" value="7"/>
</dbReference>
<gene>
    <name evidence="3" type="ORF">LIER_34672</name>
</gene>
<evidence type="ECO:0000256" key="2">
    <source>
        <dbReference type="PROSITE-ProRule" id="PRU00708"/>
    </source>
</evidence>
<reference evidence="3 4" key="1">
    <citation type="submission" date="2024-01" db="EMBL/GenBank/DDBJ databases">
        <title>The complete chloroplast genome sequence of Lithospermum erythrorhizon: insights into the phylogenetic relationship among Boraginaceae species and the maternal lineages of purple gromwells.</title>
        <authorList>
            <person name="Okada T."/>
            <person name="Watanabe K."/>
        </authorList>
    </citation>
    <scope>NUCLEOTIDE SEQUENCE [LARGE SCALE GENOMIC DNA]</scope>
</reference>
<keyword evidence="4" id="KW-1185">Reference proteome</keyword>
<evidence type="ECO:0000256" key="1">
    <source>
        <dbReference type="ARBA" id="ARBA00022737"/>
    </source>
</evidence>
<feature type="repeat" description="PPR" evidence="2">
    <location>
        <begin position="271"/>
        <end position="301"/>
    </location>
</feature>
<dbReference type="FunFam" id="1.25.40.10:FF:000090">
    <property type="entry name" value="Pentatricopeptide repeat-containing protein, chloroplastic"/>
    <property type="match status" value="1"/>
</dbReference>
<dbReference type="AlphaFoldDB" id="A0AAV3S3C5"/>
<dbReference type="Pfam" id="PF01535">
    <property type="entry name" value="PPR"/>
    <property type="match status" value="5"/>
</dbReference>
<dbReference type="PROSITE" id="PS51375">
    <property type="entry name" value="PPR"/>
    <property type="match status" value="6"/>
</dbReference>
<feature type="repeat" description="PPR" evidence="2">
    <location>
        <begin position="403"/>
        <end position="437"/>
    </location>
</feature>
<dbReference type="Proteomes" id="UP001454036">
    <property type="component" value="Unassembled WGS sequence"/>
</dbReference>
<comment type="caution">
    <text evidence="3">The sequence shown here is derived from an EMBL/GenBank/DDBJ whole genome shotgun (WGS) entry which is preliminary data.</text>
</comment>
<name>A0AAV3S3C5_LITER</name>
<sequence length="588" mass="66641">MKLTRPISILYKRIHIHDLDSIKKLHAKLIITNQHTNSIKMFEIIKFYTLCPPYLSDAYYAFDQIKIPTLPIYNIMIRGLSHSNNPNKAIHLFDKMLEQGLHGNNLTFIYTSKACARVCHKKHGHRLHVSVVKLGYESYLYVCNALIHMYASWGDLYFAQRVFYGIHDKDLVSWSSLICGYFQNNKFKEVLSLFEAMRGENVRADATIMMKVLVASNYLGDQQVVDNMVFYIKDKGVDIDVYLGNTLIDLHGRRGLVEMARQVFDRMGEKNLVSWNTMIMSYGKAGELGMARKLFDEMPTRDVISWTSMISGYCQASMFSDAISLFHRMMETNVKPDEITVASVLSACAHLGSIDVGKAVHDYICVHNLEIDIYVENTLIDMYCKCGAGMKALDVFHKMKSKDKVTWTSIISGLAVSGFADQSLDLFAQMLRLGVRPSHGTFIGILLACAHGGFVEKGLEFFESMERDYGLVPEQKHYGCVVDLLSRSGNLQRAYEFIQNMPVDPNIAVWRILLSACKTHKDFALAKIAAENLLKLDPYNGGDIVLSSNAYACAEKWDDASNFRERINEVDVQRPFGWSSIVLDKTSS</sequence>
<keyword evidence="1" id="KW-0677">Repeat</keyword>
<dbReference type="EMBL" id="BAABME010014661">
    <property type="protein sequence ID" value="GAA0187384.1"/>
    <property type="molecule type" value="Genomic_DNA"/>
</dbReference>
<dbReference type="FunFam" id="1.25.40.10:FF:000348">
    <property type="entry name" value="Pentatricopeptide repeat-containing protein chloroplastic"/>
    <property type="match status" value="1"/>
</dbReference>
<feature type="repeat" description="PPR" evidence="2">
    <location>
        <begin position="170"/>
        <end position="204"/>
    </location>
</feature>
<dbReference type="Pfam" id="PF13041">
    <property type="entry name" value="PPR_2"/>
    <property type="match status" value="2"/>
</dbReference>
<dbReference type="Gene3D" id="1.25.40.10">
    <property type="entry name" value="Tetratricopeptide repeat domain"/>
    <property type="match status" value="5"/>
</dbReference>
<dbReference type="InterPro" id="IPR046848">
    <property type="entry name" value="E_motif"/>
</dbReference>
<dbReference type="FunFam" id="1.25.40.10:FF:000344">
    <property type="entry name" value="Pentatricopeptide repeat-containing protein"/>
    <property type="match status" value="1"/>
</dbReference>
<dbReference type="Pfam" id="PF20431">
    <property type="entry name" value="E_motif"/>
    <property type="match status" value="1"/>
</dbReference>
<dbReference type="GO" id="GO:0003723">
    <property type="term" value="F:RNA binding"/>
    <property type="evidence" value="ECO:0007669"/>
    <property type="project" value="InterPro"/>
</dbReference>
<organism evidence="3 4">
    <name type="scientific">Lithospermum erythrorhizon</name>
    <name type="common">Purple gromwell</name>
    <name type="synonym">Lithospermum officinale var. erythrorhizon</name>
    <dbReference type="NCBI Taxonomy" id="34254"/>
    <lineage>
        <taxon>Eukaryota</taxon>
        <taxon>Viridiplantae</taxon>
        <taxon>Streptophyta</taxon>
        <taxon>Embryophyta</taxon>
        <taxon>Tracheophyta</taxon>
        <taxon>Spermatophyta</taxon>
        <taxon>Magnoliopsida</taxon>
        <taxon>eudicotyledons</taxon>
        <taxon>Gunneridae</taxon>
        <taxon>Pentapetalae</taxon>
        <taxon>asterids</taxon>
        <taxon>lamiids</taxon>
        <taxon>Boraginales</taxon>
        <taxon>Boraginaceae</taxon>
        <taxon>Boraginoideae</taxon>
        <taxon>Lithospermeae</taxon>
        <taxon>Lithospermum</taxon>
    </lineage>
</organism>
<dbReference type="PANTHER" id="PTHR47926:SF440">
    <property type="entry name" value="REPEAT-CONTAINING PROTEIN, PUTATIVE-RELATED"/>
    <property type="match status" value="1"/>
</dbReference>
<feature type="repeat" description="PPR" evidence="2">
    <location>
        <begin position="69"/>
        <end position="103"/>
    </location>
</feature>